<dbReference type="Proteomes" id="UP000197215">
    <property type="component" value="Unassembled WGS sequence"/>
</dbReference>
<gene>
    <name evidence="3" type="ORF">SAMN06295916_1210</name>
</gene>
<dbReference type="PANTHER" id="PTHR31350:SF21">
    <property type="entry name" value="F-BOX ONLY PROTEIN 21"/>
    <property type="match status" value="1"/>
</dbReference>
<sequence>MPTQQLDYFASLVSEDEHFPLTEAAIAVAQHSYPDLIVQHVFDELDLLADKVKHRVTHEMAGIQKLQILKNFFYKELGFGPNRNDYYDPNNSYLHSVIETRRGIPISLALIFMELGQQIGLNIKGVSFPNHFMMRLSLPQGEVIMDPLTGTSLSKQELQEMLDPYLDAQGYRGEYQLPLSAFLRSSSSREILSRFLRNLKAIYTQQERWERLLGIQQRLVILLPDAIEEVRDRGLALAQLDYIRPAIEDMQRYIDSSTEASDIDEIKAQIAQLEQQHRLH</sequence>
<name>A0A212TGR4_9BURK</name>
<dbReference type="InterPro" id="IPR032698">
    <property type="entry name" value="SirB1_N"/>
</dbReference>
<evidence type="ECO:0000256" key="1">
    <source>
        <dbReference type="ARBA" id="ARBA00007100"/>
    </source>
</evidence>
<proteinExistence type="inferred from homology"/>
<dbReference type="OrthoDB" id="232498at2"/>
<organism evidence="3 4">
    <name type="scientific">Polynucleobacter victoriensis</name>
    <dbReference type="NCBI Taxonomy" id="2049319"/>
    <lineage>
        <taxon>Bacteria</taxon>
        <taxon>Pseudomonadati</taxon>
        <taxon>Pseudomonadota</taxon>
        <taxon>Betaproteobacteria</taxon>
        <taxon>Burkholderiales</taxon>
        <taxon>Burkholderiaceae</taxon>
        <taxon>Polynucleobacter</taxon>
    </lineage>
</organism>
<evidence type="ECO:0000313" key="3">
    <source>
        <dbReference type="EMBL" id="SNC65021.1"/>
    </source>
</evidence>
<accession>A0A212TGR4</accession>
<dbReference type="PANTHER" id="PTHR31350">
    <property type="entry name" value="SI:DKEY-261L7.2"/>
    <property type="match status" value="1"/>
</dbReference>
<dbReference type="Pfam" id="PF13371">
    <property type="entry name" value="TPR_9"/>
    <property type="match status" value="1"/>
</dbReference>
<evidence type="ECO:0000313" key="4">
    <source>
        <dbReference type="Proteomes" id="UP000197215"/>
    </source>
</evidence>
<feature type="domain" description="Protein SirB1 N-terminal" evidence="2">
    <location>
        <begin position="40"/>
        <end position="197"/>
    </location>
</feature>
<reference evidence="4" key="1">
    <citation type="submission" date="2017-06" db="EMBL/GenBank/DDBJ databases">
        <authorList>
            <person name="Varghese N."/>
            <person name="Submissions S."/>
        </authorList>
    </citation>
    <scope>NUCLEOTIDE SEQUENCE [LARGE SCALE GENOMIC DNA]</scope>
    <source>
        <strain evidence="4">MWH-VicM1</strain>
    </source>
</reference>
<protein>
    <submittedName>
        <fullName evidence="3">Regulator of sirC expression, contains transglutaminase-like and TPR domains</fullName>
    </submittedName>
</protein>
<comment type="similarity">
    <text evidence="1">Belongs to the UPF0162 family.</text>
</comment>
<dbReference type="EMBL" id="FYEX01000001">
    <property type="protein sequence ID" value="SNC65021.1"/>
    <property type="molecule type" value="Genomic_DNA"/>
</dbReference>
<dbReference type="AlphaFoldDB" id="A0A212TGR4"/>
<evidence type="ECO:0000259" key="2">
    <source>
        <dbReference type="Pfam" id="PF13369"/>
    </source>
</evidence>
<dbReference type="RefSeq" id="WP_088813080.1">
    <property type="nucleotide sequence ID" value="NZ_FYEX01000001.1"/>
</dbReference>
<dbReference type="Pfam" id="PF13369">
    <property type="entry name" value="Transglut_core2"/>
    <property type="match status" value="1"/>
</dbReference>
<keyword evidence="4" id="KW-1185">Reference proteome</keyword>